<dbReference type="RefSeq" id="XP_058340952.1">
    <property type="nucleotide sequence ID" value="XM_058488267.1"/>
</dbReference>
<evidence type="ECO:0000256" key="5">
    <source>
        <dbReference type="SAM" id="SignalP"/>
    </source>
</evidence>
<keyword evidence="1" id="KW-0880">Kelch repeat</keyword>
<gene>
    <name evidence="6" type="ORF">O0I10_008261</name>
</gene>
<accession>A0AAD7UZR2</accession>
<name>A0AAD7UZR2_9FUNG</name>
<sequence length="573" mass="61968">MLTIARNAMAMLLLLLISLVAQHPNQVAAGNPPPAYGGRCAYAAYKIYCYGGATSILNDLGLKGTQQFFALNVSDPITVAANSSSWYTIDFTGQTVQPEPNVFFSMAAIDKPDQKYLVILGGGGKNDGTAMQHSAIYYDIEAGLWNTIDSGNHPQKRFQSLIFDEAGSKDRFFVWGGDRSASTGYWNETSNNDDVPFDMAVLSDKWEWSSPTNNIQNLSLLMLPRTQHAAAQGGDGRIYITGGLEAYANVSSNGSVAYEFYSAPMTDTLVYDINNGWDIKNTTGDIPSERMFHTMVTSTDGKSILLYGGADTLFGTNNLPLPSRDVAYVLDISDPNNLVWKNVTNTLIQNSGSFDRYLRFHHNAILLNSSLFILFGGNSGGVQQDFFIIDVDNWNLTNSFAGANLNGNGAGGGGDSGSSSGISGGAIAGIVVGVVVGVGIIVGAIVFFFIRRKRQAKQPSEKRDYVSDSKGGSSNEPMHQSFLPPSYQEAATQRHEYLSSSNISEPPHTSTASPTRSSMEQQAYLMQQQQAIKPHSDAYQRSSNAGLSPPQQPGTPEVYVPRLKLMPVKPDGE</sequence>
<feature type="chain" id="PRO_5042153384" description="Galactose oxidase" evidence="5">
    <location>
        <begin position="30"/>
        <end position="573"/>
    </location>
</feature>
<dbReference type="Gene3D" id="2.120.10.80">
    <property type="entry name" value="Kelch-type beta propeller"/>
    <property type="match status" value="2"/>
</dbReference>
<proteinExistence type="predicted"/>
<protein>
    <recommendedName>
        <fullName evidence="8">Galactose oxidase</fullName>
    </recommendedName>
</protein>
<dbReference type="AlphaFoldDB" id="A0AAD7UZR2"/>
<feature type="compositionally biased region" description="Low complexity" evidence="3">
    <location>
        <begin position="521"/>
        <end position="530"/>
    </location>
</feature>
<dbReference type="PANTHER" id="PTHR46093">
    <property type="entry name" value="ACYL-COA-BINDING DOMAIN-CONTAINING PROTEIN 5"/>
    <property type="match status" value="1"/>
</dbReference>
<evidence type="ECO:0000313" key="7">
    <source>
        <dbReference type="Proteomes" id="UP001234581"/>
    </source>
</evidence>
<comment type="caution">
    <text evidence="6">The sequence shown here is derived from an EMBL/GenBank/DDBJ whole genome shotgun (WGS) entry which is preliminary data.</text>
</comment>
<evidence type="ECO:0000256" key="1">
    <source>
        <dbReference type="ARBA" id="ARBA00022441"/>
    </source>
</evidence>
<dbReference type="GeneID" id="83215668"/>
<keyword evidence="4" id="KW-0812">Transmembrane</keyword>
<keyword evidence="4" id="KW-0472">Membrane</keyword>
<evidence type="ECO:0000313" key="6">
    <source>
        <dbReference type="EMBL" id="KAJ8656039.1"/>
    </source>
</evidence>
<keyword evidence="5" id="KW-0732">Signal</keyword>
<evidence type="ECO:0000256" key="4">
    <source>
        <dbReference type="SAM" id="Phobius"/>
    </source>
</evidence>
<evidence type="ECO:0000256" key="2">
    <source>
        <dbReference type="ARBA" id="ARBA00022737"/>
    </source>
</evidence>
<evidence type="ECO:0008006" key="8">
    <source>
        <dbReference type="Google" id="ProtNLM"/>
    </source>
</evidence>
<feature type="signal peptide" evidence="5">
    <location>
        <begin position="1"/>
        <end position="29"/>
    </location>
</feature>
<keyword evidence="4" id="KW-1133">Transmembrane helix</keyword>
<dbReference type="SUPFAM" id="SSF117281">
    <property type="entry name" value="Kelch motif"/>
    <property type="match status" value="1"/>
</dbReference>
<dbReference type="Proteomes" id="UP001234581">
    <property type="component" value="Unassembled WGS sequence"/>
</dbReference>
<feature type="region of interest" description="Disordered" evidence="3">
    <location>
        <begin position="459"/>
        <end position="573"/>
    </location>
</feature>
<feature type="transmembrane region" description="Helical" evidence="4">
    <location>
        <begin position="426"/>
        <end position="450"/>
    </location>
</feature>
<dbReference type="PANTHER" id="PTHR46093:SF18">
    <property type="entry name" value="FIBRONECTIN TYPE-III DOMAIN-CONTAINING PROTEIN"/>
    <property type="match status" value="1"/>
</dbReference>
<organism evidence="6 7">
    <name type="scientific">Lichtheimia ornata</name>
    <dbReference type="NCBI Taxonomy" id="688661"/>
    <lineage>
        <taxon>Eukaryota</taxon>
        <taxon>Fungi</taxon>
        <taxon>Fungi incertae sedis</taxon>
        <taxon>Mucoromycota</taxon>
        <taxon>Mucoromycotina</taxon>
        <taxon>Mucoromycetes</taxon>
        <taxon>Mucorales</taxon>
        <taxon>Lichtheimiaceae</taxon>
        <taxon>Lichtheimia</taxon>
    </lineage>
</organism>
<evidence type="ECO:0000256" key="3">
    <source>
        <dbReference type="SAM" id="MobiDB-lite"/>
    </source>
</evidence>
<dbReference type="InterPro" id="IPR015915">
    <property type="entry name" value="Kelch-typ_b-propeller"/>
</dbReference>
<reference evidence="6 7" key="1">
    <citation type="submission" date="2023-03" db="EMBL/GenBank/DDBJ databases">
        <title>Genome sequence of Lichtheimia ornata CBS 291.66.</title>
        <authorList>
            <person name="Mohabir J.T."/>
            <person name="Shea T.P."/>
            <person name="Kurbessoian T."/>
            <person name="Berby B."/>
            <person name="Fontaine J."/>
            <person name="Livny J."/>
            <person name="Gnirke A."/>
            <person name="Stajich J.E."/>
            <person name="Cuomo C.A."/>
        </authorList>
    </citation>
    <scope>NUCLEOTIDE SEQUENCE [LARGE SCALE GENOMIC DNA]</scope>
    <source>
        <strain evidence="6">CBS 291.66</strain>
    </source>
</reference>
<dbReference type="EMBL" id="JARTCD010000043">
    <property type="protein sequence ID" value="KAJ8656039.1"/>
    <property type="molecule type" value="Genomic_DNA"/>
</dbReference>
<feature type="compositionally biased region" description="Polar residues" evidence="3">
    <location>
        <begin position="498"/>
        <end position="520"/>
    </location>
</feature>
<keyword evidence="2" id="KW-0677">Repeat</keyword>
<keyword evidence="7" id="KW-1185">Reference proteome</keyword>